<dbReference type="PANTHER" id="PTHR10543">
    <property type="entry name" value="BETA-CAROTENE DIOXYGENASE"/>
    <property type="match status" value="1"/>
</dbReference>
<comment type="similarity">
    <text evidence="1">Belongs to the carotenoid oxygenase family.</text>
</comment>
<dbReference type="Pfam" id="PF03055">
    <property type="entry name" value="RPE65"/>
    <property type="match status" value="1"/>
</dbReference>
<dbReference type="EMBL" id="JABBXH010000001">
    <property type="protein sequence ID" value="NMP30023.1"/>
    <property type="molecule type" value="Genomic_DNA"/>
</dbReference>
<evidence type="ECO:0000256" key="5">
    <source>
        <dbReference type="PIRSR" id="PIRSR604294-1"/>
    </source>
</evidence>
<dbReference type="InterPro" id="IPR011048">
    <property type="entry name" value="Haem_d1_sf"/>
</dbReference>
<dbReference type="GO" id="GO:0046872">
    <property type="term" value="F:metal ion binding"/>
    <property type="evidence" value="ECO:0007669"/>
    <property type="project" value="UniProtKB-KW"/>
</dbReference>
<proteinExistence type="inferred from homology"/>
<evidence type="ECO:0000313" key="6">
    <source>
        <dbReference type="EMBL" id="NMP30023.1"/>
    </source>
</evidence>
<organism evidence="6 7">
    <name type="scientific">Thalassotalea algicola</name>
    <dbReference type="NCBI Taxonomy" id="2716224"/>
    <lineage>
        <taxon>Bacteria</taxon>
        <taxon>Pseudomonadati</taxon>
        <taxon>Pseudomonadota</taxon>
        <taxon>Gammaproteobacteria</taxon>
        <taxon>Alteromonadales</taxon>
        <taxon>Colwelliaceae</taxon>
        <taxon>Thalassotalea</taxon>
    </lineage>
</organism>
<keyword evidence="2 5" id="KW-0479">Metal-binding</keyword>
<gene>
    <name evidence="6" type="ORF">HII17_00490</name>
</gene>
<accession>A0A7Y0L9E7</accession>
<keyword evidence="4 5" id="KW-0408">Iron</keyword>
<evidence type="ECO:0000313" key="7">
    <source>
        <dbReference type="Proteomes" id="UP000568664"/>
    </source>
</evidence>
<comment type="cofactor">
    <cofactor evidence="5">
        <name>Fe(2+)</name>
        <dbReference type="ChEBI" id="CHEBI:29033"/>
    </cofactor>
    <text evidence="5">Binds 1 Fe(2+) ion per subunit.</text>
</comment>
<dbReference type="SUPFAM" id="SSF51004">
    <property type="entry name" value="C-terminal (heme d1) domain of cytochrome cd1-nitrite reductase"/>
    <property type="match status" value="1"/>
</dbReference>
<comment type="caution">
    <text evidence="6">The sequence shown here is derived from an EMBL/GenBank/DDBJ whole genome shotgun (WGS) entry which is preliminary data.</text>
</comment>
<dbReference type="RefSeq" id="WP_169073373.1">
    <property type="nucleotide sequence ID" value="NZ_JABBXH010000001.1"/>
</dbReference>
<feature type="binding site" evidence="5">
    <location>
        <position position="217"/>
    </location>
    <ligand>
        <name>Fe cation</name>
        <dbReference type="ChEBI" id="CHEBI:24875"/>
        <note>catalytic</note>
    </ligand>
</feature>
<dbReference type="PANTHER" id="PTHR10543:SF89">
    <property type="entry name" value="CAROTENOID 9,10(9',10')-CLEAVAGE DIOXYGENASE 1"/>
    <property type="match status" value="1"/>
</dbReference>
<feature type="binding site" evidence="5">
    <location>
        <position position="326"/>
    </location>
    <ligand>
        <name>Fe cation</name>
        <dbReference type="ChEBI" id="CHEBI:24875"/>
        <note>catalytic</note>
    </ligand>
</feature>
<feature type="binding site" evidence="5">
    <location>
        <position position="502"/>
    </location>
    <ligand>
        <name>Fe cation</name>
        <dbReference type="ChEBI" id="CHEBI:24875"/>
        <note>catalytic</note>
    </ligand>
</feature>
<dbReference type="AlphaFoldDB" id="A0A7Y0L9E7"/>
<dbReference type="InterPro" id="IPR004294">
    <property type="entry name" value="Carotenoid_Oase"/>
</dbReference>
<dbReference type="GO" id="GO:0016121">
    <property type="term" value="P:carotene catabolic process"/>
    <property type="evidence" value="ECO:0007669"/>
    <property type="project" value="TreeGrafter"/>
</dbReference>
<reference evidence="6 7" key="1">
    <citation type="submission" date="2020-04" db="EMBL/GenBank/DDBJ databases">
        <title>Thalassotalea sp. M1531, isolated from the surface of marine red alga.</title>
        <authorList>
            <person name="Pang L."/>
            <person name="Lu D.-C."/>
        </authorList>
    </citation>
    <scope>NUCLEOTIDE SEQUENCE [LARGE SCALE GENOMIC DNA]</scope>
    <source>
        <strain evidence="6 7">M1531</strain>
    </source>
</reference>
<keyword evidence="3" id="KW-0560">Oxidoreductase</keyword>
<feature type="binding site" evidence="5">
    <location>
        <position position="264"/>
    </location>
    <ligand>
        <name>Fe cation</name>
        <dbReference type="ChEBI" id="CHEBI:24875"/>
        <note>catalytic</note>
    </ligand>
</feature>
<evidence type="ECO:0000256" key="4">
    <source>
        <dbReference type="ARBA" id="ARBA00023004"/>
    </source>
</evidence>
<dbReference type="Proteomes" id="UP000568664">
    <property type="component" value="Unassembled WGS sequence"/>
</dbReference>
<protein>
    <submittedName>
        <fullName evidence="6">Lignostilbene alpha-beta-dioxygenase</fullName>
    </submittedName>
</protein>
<keyword evidence="7" id="KW-1185">Reference proteome</keyword>
<sequence>MQRRHLLKSMAALSVTSTLPVTSIAKSLTKQASATSAINVKQQFNQALANEPSLIGFANIDTNFERQTLAIEGQIPKDLTGCFYRNGPGKHERGEIRYKHLFEGDGMIQRFDINNGQIQHQGKFIQTPKFTRDQAAGKFLYSGPDTKITNALPVSSSDMVNTANTNIIPVGDDLWALWEAGSASQLDGETLAFKQHVDLGNGSKYGKSLKGLPFSAHPKIDPNGDIWNFGLNGSGHIVLYHLTPKGQINNVGIVNAEYRGGMLHDFLITEKHILLILPSLVANHNIKGYFARTQFDKNQAMQVLVVDKNTLTLQKRYELPPGFAFHFGNAWIEQDGTIGFDASLYDDIQVLHDLSGVMHGKMRNANARSKTTFFMLKPNGTTEQYSIDSYSEFPRICNHLTGLKNRYLYHLSAKTDSLWSDSVACIDTQTGKEAVYEFGRDFLVEEHIPVCPKGIEGTGYVIGTALHVPSKRTCLNIFDASNVASGPIARAWLPYHLPLGFHGNFNPA</sequence>
<name>A0A7Y0L9E7_9GAMM</name>
<evidence type="ECO:0000256" key="1">
    <source>
        <dbReference type="ARBA" id="ARBA00006787"/>
    </source>
</evidence>
<keyword evidence="6" id="KW-0223">Dioxygenase</keyword>
<evidence type="ECO:0000256" key="2">
    <source>
        <dbReference type="ARBA" id="ARBA00022723"/>
    </source>
</evidence>
<evidence type="ECO:0000256" key="3">
    <source>
        <dbReference type="ARBA" id="ARBA00023002"/>
    </source>
</evidence>
<dbReference type="GO" id="GO:0010436">
    <property type="term" value="F:carotenoid dioxygenase activity"/>
    <property type="evidence" value="ECO:0007669"/>
    <property type="project" value="TreeGrafter"/>
</dbReference>